<organism evidence="1 2">
    <name type="scientific">Pontibacter qinzhouensis</name>
    <dbReference type="NCBI Taxonomy" id="2603253"/>
    <lineage>
        <taxon>Bacteria</taxon>
        <taxon>Pseudomonadati</taxon>
        <taxon>Bacteroidota</taxon>
        <taxon>Cytophagia</taxon>
        <taxon>Cytophagales</taxon>
        <taxon>Hymenobacteraceae</taxon>
        <taxon>Pontibacter</taxon>
    </lineage>
</organism>
<evidence type="ECO:0000313" key="2">
    <source>
        <dbReference type="Proteomes" id="UP000321926"/>
    </source>
</evidence>
<keyword evidence="2" id="KW-1185">Reference proteome</keyword>
<gene>
    <name evidence="1" type="ORF">FVR03_02730</name>
</gene>
<name>A0A5C8KEK5_9BACT</name>
<protein>
    <submittedName>
        <fullName evidence="1">Uncharacterized protein</fullName>
    </submittedName>
</protein>
<evidence type="ECO:0000313" key="1">
    <source>
        <dbReference type="EMBL" id="TXK51866.1"/>
    </source>
</evidence>
<sequence>MRKSAPAISPELKQAISSLSHSEKDKLLYRLLKLNPDLVERLQFELVEQGDSLMQRREELTSRINDMLAYEPYSPGYLMMDLRSLNGEITRHVKHTKDKEGEIQLTLYMLRQCLELHGAFIVTHLYRADTLQNYLIKRMEAVLQKLRKMHEDLYVEYEADVTYILKQLHEKIAPKLAKKSLPEHWPE</sequence>
<dbReference type="EMBL" id="VRTY01000007">
    <property type="protein sequence ID" value="TXK51866.1"/>
    <property type="molecule type" value="Genomic_DNA"/>
</dbReference>
<proteinExistence type="predicted"/>
<dbReference type="AlphaFoldDB" id="A0A5C8KEK5"/>
<dbReference type="RefSeq" id="WP_147920234.1">
    <property type="nucleotide sequence ID" value="NZ_VRTY01000007.1"/>
</dbReference>
<reference evidence="1 2" key="1">
    <citation type="submission" date="2019-08" db="EMBL/GenBank/DDBJ databases">
        <authorList>
            <person name="Shi S."/>
        </authorList>
    </citation>
    <scope>NUCLEOTIDE SEQUENCE [LARGE SCALE GENOMIC DNA]</scope>
    <source>
        <strain evidence="1 2">GY10130</strain>
    </source>
</reference>
<dbReference type="OrthoDB" id="1432119at2"/>
<dbReference type="Proteomes" id="UP000321926">
    <property type="component" value="Unassembled WGS sequence"/>
</dbReference>
<comment type="caution">
    <text evidence="1">The sequence shown here is derived from an EMBL/GenBank/DDBJ whole genome shotgun (WGS) entry which is preliminary data.</text>
</comment>
<accession>A0A5C8KEK5</accession>